<gene>
    <name evidence="11" type="primary">nhaC</name>
    <name evidence="11" type="ORF">D5F11_003530</name>
</gene>
<dbReference type="InterPro" id="IPR018461">
    <property type="entry name" value="Na/H_Antiport_NhaC-like_C"/>
</dbReference>
<evidence type="ECO:0000256" key="7">
    <source>
        <dbReference type="ARBA" id="ARBA00023136"/>
    </source>
</evidence>
<dbReference type="AlphaFoldDB" id="A0A429XCE0"/>
<feature type="transmembrane region" description="Helical" evidence="9">
    <location>
        <begin position="75"/>
        <end position="104"/>
    </location>
</feature>
<comment type="subcellular location">
    <subcellularLocation>
        <location evidence="1">Cell membrane</location>
        <topology evidence="1">Multi-pass membrane protein</topology>
    </subcellularLocation>
</comment>
<keyword evidence="4" id="KW-1003">Cell membrane</keyword>
<dbReference type="NCBIfam" id="TIGR00931">
    <property type="entry name" value="antiport_nhaC"/>
    <property type="match status" value="1"/>
</dbReference>
<feature type="domain" description="Na+/H+ antiporter NhaC-like C-terminal" evidence="10">
    <location>
        <begin position="162"/>
        <end position="455"/>
    </location>
</feature>
<dbReference type="InterPro" id="IPR004770">
    <property type="entry name" value="Na/H_antiport_NhaC"/>
</dbReference>
<evidence type="ECO:0000313" key="12">
    <source>
        <dbReference type="Proteomes" id="UP000287296"/>
    </source>
</evidence>
<dbReference type="Pfam" id="PF03553">
    <property type="entry name" value="Na_H_antiporter"/>
    <property type="match status" value="1"/>
</dbReference>
<feature type="transmembrane region" description="Helical" evidence="9">
    <location>
        <begin position="37"/>
        <end position="54"/>
    </location>
</feature>
<evidence type="ECO:0000256" key="6">
    <source>
        <dbReference type="ARBA" id="ARBA00022989"/>
    </source>
</evidence>
<evidence type="ECO:0000256" key="5">
    <source>
        <dbReference type="ARBA" id="ARBA00022692"/>
    </source>
</evidence>
<evidence type="ECO:0000256" key="2">
    <source>
        <dbReference type="ARBA" id="ARBA00022448"/>
    </source>
</evidence>
<protein>
    <submittedName>
        <fullName evidence="11">Na+/H+ antiporter NhaC</fullName>
    </submittedName>
</protein>
<dbReference type="OrthoDB" id="9762978at2"/>
<sequence length="474" mass="51334">MIMNKSRKGTSFGFALVNIFILAVVLIVGLAYFKFSVISVFLIAIFSIVLLAKFNGFPLSEIQEYLICGTKKSVLIILILMSVGMIIGTWVVSGIVPAIIYYGLNILSPTYFLITGFIICCIVTYFTGSSYATIGTLGIAFIGIGYGMGIPAPIIAGMVISGALFGDKMTPFSDTTNLASGVAGVNIFKHIHSMLYTTIPAVFISGVLYWLLGLKYSGDYESGKTELITDTLMEHFTINPVLLLVPMLTIFLIIKKLPPVIALNIGSFAAVLTAFIFQPSFGPDVILNSLTDGFAYQTGVDEIDKLLQRGGISGMFTVITLVILVFSLSEILQRTGIISVILGKMGSFVDTQAKLIITTIFSCFFTNMLSASQYVAIMIPGEMFRSAYEKLNISKRVLSRTLEDAGTITTFIVPWSSGAIFASGVLGVATLEYLPYAFFAILSPLVAAIYAVTGFAIFKESEEEVKNNKDMVSF</sequence>
<feature type="transmembrane region" description="Helical" evidence="9">
    <location>
        <begin position="261"/>
        <end position="281"/>
    </location>
</feature>
<evidence type="ECO:0000256" key="1">
    <source>
        <dbReference type="ARBA" id="ARBA00004651"/>
    </source>
</evidence>
<dbReference type="GO" id="GO:0015297">
    <property type="term" value="F:antiporter activity"/>
    <property type="evidence" value="ECO:0007669"/>
    <property type="project" value="UniProtKB-KW"/>
</dbReference>
<keyword evidence="2" id="KW-0813">Transport</keyword>
<reference evidence="11 12" key="1">
    <citation type="submission" date="2018-12" db="EMBL/GenBank/DDBJ databases">
        <authorList>
            <person name="Sun L."/>
            <person name="Chen Z."/>
        </authorList>
    </citation>
    <scope>NUCLEOTIDE SEQUENCE [LARGE SCALE GENOMIC DNA]</scope>
    <source>
        <strain evidence="11 12">LMG 29736</strain>
    </source>
</reference>
<dbReference type="Proteomes" id="UP000287296">
    <property type="component" value="Unassembled WGS sequence"/>
</dbReference>
<dbReference type="GO" id="GO:0005886">
    <property type="term" value="C:plasma membrane"/>
    <property type="evidence" value="ECO:0007669"/>
    <property type="project" value="UniProtKB-SubCell"/>
</dbReference>
<keyword evidence="3" id="KW-0050">Antiport</keyword>
<feature type="transmembrane region" description="Helical" evidence="9">
    <location>
        <begin position="12"/>
        <end position="31"/>
    </location>
</feature>
<dbReference type="PANTHER" id="PTHR33451:SF3">
    <property type="entry name" value="MALATE-2H(+)_NA(+)-LACTATE ANTIPORTER"/>
    <property type="match status" value="1"/>
</dbReference>
<evidence type="ECO:0000313" key="11">
    <source>
        <dbReference type="EMBL" id="RST61135.1"/>
    </source>
</evidence>
<feature type="transmembrane region" description="Helical" evidence="9">
    <location>
        <begin position="139"/>
        <end position="165"/>
    </location>
</feature>
<accession>A0A429XCE0</accession>
<proteinExistence type="inferred from homology"/>
<comment type="caution">
    <text evidence="11">The sequence shown here is derived from an EMBL/GenBank/DDBJ whole genome shotgun (WGS) entry which is preliminary data.</text>
</comment>
<organism evidence="11 12">
    <name type="scientific">Siminovitchia terrae</name>
    <name type="common">Bacillus terrae</name>
    <dbReference type="NCBI Taxonomy" id="1914933"/>
    <lineage>
        <taxon>Bacteria</taxon>
        <taxon>Bacillati</taxon>
        <taxon>Bacillota</taxon>
        <taxon>Bacilli</taxon>
        <taxon>Bacillales</taxon>
        <taxon>Bacillaceae</taxon>
        <taxon>Siminovitchia</taxon>
    </lineage>
</organism>
<comment type="similarity">
    <text evidence="8">Belongs to the NhaC Na(+)/H(+) (TC 2.A.35) antiporter family.</text>
</comment>
<feature type="transmembrane region" description="Helical" evidence="9">
    <location>
        <begin position="436"/>
        <end position="458"/>
    </location>
</feature>
<feature type="transmembrane region" description="Helical" evidence="9">
    <location>
        <begin position="312"/>
        <end position="332"/>
    </location>
</feature>
<keyword evidence="6 9" id="KW-1133">Transmembrane helix</keyword>
<evidence type="ECO:0000256" key="4">
    <source>
        <dbReference type="ARBA" id="ARBA00022475"/>
    </source>
</evidence>
<name>A0A429XCE0_SIMTE</name>
<evidence type="ECO:0000256" key="3">
    <source>
        <dbReference type="ARBA" id="ARBA00022449"/>
    </source>
</evidence>
<feature type="transmembrane region" description="Helical" evidence="9">
    <location>
        <begin position="353"/>
        <end position="376"/>
    </location>
</feature>
<evidence type="ECO:0000256" key="9">
    <source>
        <dbReference type="SAM" id="Phobius"/>
    </source>
</evidence>
<feature type="transmembrane region" description="Helical" evidence="9">
    <location>
        <begin position="110"/>
        <end position="127"/>
    </location>
</feature>
<evidence type="ECO:0000256" key="8">
    <source>
        <dbReference type="ARBA" id="ARBA00038435"/>
    </source>
</evidence>
<keyword evidence="7 9" id="KW-0472">Membrane</keyword>
<keyword evidence="5 9" id="KW-0812">Transmembrane</keyword>
<dbReference type="InterPro" id="IPR052180">
    <property type="entry name" value="NhaC_Na-H+_Antiporter"/>
</dbReference>
<evidence type="ECO:0000259" key="10">
    <source>
        <dbReference type="Pfam" id="PF03553"/>
    </source>
</evidence>
<dbReference type="EMBL" id="QYTW02000002">
    <property type="protein sequence ID" value="RST61135.1"/>
    <property type="molecule type" value="Genomic_DNA"/>
</dbReference>
<feature type="transmembrane region" description="Helical" evidence="9">
    <location>
        <begin position="232"/>
        <end position="254"/>
    </location>
</feature>
<feature type="transmembrane region" description="Helical" evidence="9">
    <location>
        <begin position="195"/>
        <end position="212"/>
    </location>
</feature>
<feature type="transmembrane region" description="Helical" evidence="9">
    <location>
        <begin position="171"/>
        <end position="188"/>
    </location>
</feature>
<dbReference type="PANTHER" id="PTHR33451">
    <property type="entry name" value="MALATE-2H(+)/NA(+)-LACTATE ANTIPORTER"/>
    <property type="match status" value="1"/>
</dbReference>